<accession>A0ABV6Z4S9</accession>
<feature type="non-terminal residue" evidence="1">
    <location>
        <position position="67"/>
    </location>
</feature>
<dbReference type="EMBL" id="JBHPBY010000503">
    <property type="protein sequence ID" value="MFC1853443.1"/>
    <property type="molecule type" value="Genomic_DNA"/>
</dbReference>
<comment type="caution">
    <text evidence="1">The sequence shown here is derived from an EMBL/GenBank/DDBJ whole genome shotgun (WGS) entry which is preliminary data.</text>
</comment>
<proteinExistence type="predicted"/>
<organism evidence="1 2">
    <name type="scientific">candidate division CSSED10-310 bacterium</name>
    <dbReference type="NCBI Taxonomy" id="2855610"/>
    <lineage>
        <taxon>Bacteria</taxon>
        <taxon>Bacteria division CSSED10-310</taxon>
    </lineage>
</organism>
<sequence length="67" mass="7621">MKPWSKRKISYQLPNDLLGGGFCKPAVIKRNHVCIGTILPNRKNTDPNFIVSEFQSLPLKKEQPQIS</sequence>
<protein>
    <submittedName>
        <fullName evidence="1">Uncharacterized protein</fullName>
    </submittedName>
</protein>
<evidence type="ECO:0000313" key="2">
    <source>
        <dbReference type="Proteomes" id="UP001594351"/>
    </source>
</evidence>
<gene>
    <name evidence="1" type="ORF">ACFL27_24870</name>
</gene>
<keyword evidence="2" id="KW-1185">Reference proteome</keyword>
<name>A0ABV6Z4S9_UNCC1</name>
<dbReference type="Proteomes" id="UP001594351">
    <property type="component" value="Unassembled WGS sequence"/>
</dbReference>
<evidence type="ECO:0000313" key="1">
    <source>
        <dbReference type="EMBL" id="MFC1853443.1"/>
    </source>
</evidence>
<reference evidence="1 2" key="1">
    <citation type="submission" date="2024-09" db="EMBL/GenBank/DDBJ databases">
        <title>Laminarin stimulates single cell rates of sulfate reduction while oxygen inhibits transcriptomic activity in coastal marine sediment.</title>
        <authorList>
            <person name="Lindsay M."/>
            <person name="Orcutt B."/>
            <person name="Emerson D."/>
            <person name="Stepanauskas R."/>
            <person name="D'Angelo T."/>
        </authorList>
    </citation>
    <scope>NUCLEOTIDE SEQUENCE [LARGE SCALE GENOMIC DNA]</scope>
    <source>
        <strain evidence="1">SAG AM-311-K15</strain>
    </source>
</reference>